<reference evidence="3" key="1">
    <citation type="journal article" date="2021" name="PeerJ">
        <title>Extensive microbial diversity within the chicken gut microbiome revealed by metagenomics and culture.</title>
        <authorList>
            <person name="Gilroy R."/>
            <person name="Ravi A."/>
            <person name="Getino M."/>
            <person name="Pursley I."/>
            <person name="Horton D.L."/>
            <person name="Alikhan N.F."/>
            <person name="Baker D."/>
            <person name="Gharbi K."/>
            <person name="Hall N."/>
            <person name="Watson M."/>
            <person name="Adriaenssens E.M."/>
            <person name="Foster-Nyarko E."/>
            <person name="Jarju S."/>
            <person name="Secka A."/>
            <person name="Antonio M."/>
            <person name="Oren A."/>
            <person name="Chaudhuri R.R."/>
            <person name="La Ragione R."/>
            <person name="Hildebrand F."/>
            <person name="Pallen M.J."/>
        </authorList>
    </citation>
    <scope>NUCLEOTIDE SEQUENCE</scope>
    <source>
        <strain evidence="3">ChiGjej2B2-7701</strain>
    </source>
</reference>
<dbReference type="AlphaFoldDB" id="A0A921LS26"/>
<proteinExistence type="predicted"/>
<evidence type="ECO:0000313" key="3">
    <source>
        <dbReference type="EMBL" id="HJG31615.1"/>
    </source>
</evidence>
<evidence type="ECO:0000313" key="4">
    <source>
        <dbReference type="Proteomes" id="UP000746751"/>
    </source>
</evidence>
<feature type="domain" description="Transposase InsH N-terminal" evidence="2">
    <location>
        <begin position="21"/>
        <end position="66"/>
    </location>
</feature>
<dbReference type="Pfam" id="PF05598">
    <property type="entry name" value="DUF772"/>
    <property type="match status" value="1"/>
</dbReference>
<dbReference type="PANTHER" id="PTHR33408:SF2">
    <property type="entry name" value="TRANSPOSASE DDE DOMAIN-CONTAINING PROTEIN"/>
    <property type="match status" value="1"/>
</dbReference>
<feature type="non-terminal residue" evidence="3">
    <location>
        <position position="66"/>
    </location>
</feature>
<organism evidence="3 4">
    <name type="scientific">Collinsella ihumii</name>
    <dbReference type="NCBI Taxonomy" id="1720204"/>
    <lineage>
        <taxon>Bacteria</taxon>
        <taxon>Bacillati</taxon>
        <taxon>Actinomycetota</taxon>
        <taxon>Coriobacteriia</taxon>
        <taxon>Coriobacteriales</taxon>
        <taxon>Coriobacteriaceae</taxon>
        <taxon>Collinsella</taxon>
    </lineage>
</organism>
<gene>
    <name evidence="3" type="ORF">K8U80_09535</name>
</gene>
<reference evidence="3" key="2">
    <citation type="submission" date="2021-09" db="EMBL/GenBank/DDBJ databases">
        <authorList>
            <person name="Gilroy R."/>
        </authorList>
    </citation>
    <scope>NUCLEOTIDE SEQUENCE</scope>
    <source>
        <strain evidence="3">ChiGjej2B2-7701</strain>
    </source>
</reference>
<dbReference type="Proteomes" id="UP000746751">
    <property type="component" value="Unassembled WGS sequence"/>
</dbReference>
<accession>A0A921LS26</accession>
<sequence>MPEPRFRPCRQNQPMPLPPDVSDLIPENAMARLVDAIVERMDRRLLESLYPGGGAPAHDPSMMLKV</sequence>
<dbReference type="InterPro" id="IPR008490">
    <property type="entry name" value="Transposase_InsH_N"/>
</dbReference>
<feature type="region of interest" description="Disordered" evidence="1">
    <location>
        <begin position="1"/>
        <end position="23"/>
    </location>
</feature>
<dbReference type="PANTHER" id="PTHR33408">
    <property type="entry name" value="TRANSPOSASE"/>
    <property type="match status" value="1"/>
</dbReference>
<protein>
    <submittedName>
        <fullName evidence="3">IS5/IS1182 family transposase</fullName>
    </submittedName>
</protein>
<comment type="caution">
    <text evidence="3">The sequence shown here is derived from an EMBL/GenBank/DDBJ whole genome shotgun (WGS) entry which is preliminary data.</text>
</comment>
<name>A0A921LS26_9ACTN</name>
<evidence type="ECO:0000259" key="2">
    <source>
        <dbReference type="Pfam" id="PF05598"/>
    </source>
</evidence>
<evidence type="ECO:0000256" key="1">
    <source>
        <dbReference type="SAM" id="MobiDB-lite"/>
    </source>
</evidence>
<dbReference type="EMBL" id="DYVF01000056">
    <property type="protein sequence ID" value="HJG31615.1"/>
    <property type="molecule type" value="Genomic_DNA"/>
</dbReference>